<dbReference type="SUPFAM" id="SSF103473">
    <property type="entry name" value="MFS general substrate transporter"/>
    <property type="match status" value="1"/>
</dbReference>
<evidence type="ECO:0000313" key="10">
    <source>
        <dbReference type="Proteomes" id="UP000275078"/>
    </source>
</evidence>
<evidence type="ECO:0000256" key="7">
    <source>
        <dbReference type="SAM" id="Phobius"/>
    </source>
</evidence>
<organism evidence="9 10">
    <name type="scientific">Ascobolus immersus RN42</name>
    <dbReference type="NCBI Taxonomy" id="1160509"/>
    <lineage>
        <taxon>Eukaryota</taxon>
        <taxon>Fungi</taxon>
        <taxon>Dikarya</taxon>
        <taxon>Ascomycota</taxon>
        <taxon>Pezizomycotina</taxon>
        <taxon>Pezizomycetes</taxon>
        <taxon>Pezizales</taxon>
        <taxon>Ascobolaceae</taxon>
        <taxon>Ascobolus</taxon>
    </lineage>
</organism>
<keyword evidence="2" id="KW-0813">Transport</keyword>
<feature type="transmembrane region" description="Helical" evidence="7">
    <location>
        <begin position="279"/>
        <end position="302"/>
    </location>
</feature>
<dbReference type="Pfam" id="PF07690">
    <property type="entry name" value="MFS_1"/>
    <property type="match status" value="1"/>
</dbReference>
<evidence type="ECO:0000256" key="3">
    <source>
        <dbReference type="ARBA" id="ARBA00022692"/>
    </source>
</evidence>
<dbReference type="PANTHER" id="PTHR43791:SF19">
    <property type="entry name" value="TRANSPORTER, PUTATIVE (AFU_ORTHOLOGUE AFUA_1G01812)-RELATED"/>
    <property type="match status" value="1"/>
</dbReference>
<feature type="transmembrane region" description="Helical" evidence="7">
    <location>
        <begin position="369"/>
        <end position="393"/>
    </location>
</feature>
<dbReference type="Gene3D" id="1.20.1250.20">
    <property type="entry name" value="MFS general substrate transporter like domains"/>
    <property type="match status" value="2"/>
</dbReference>
<feature type="transmembrane region" description="Helical" evidence="7">
    <location>
        <begin position="405"/>
        <end position="425"/>
    </location>
</feature>
<feature type="transmembrane region" description="Helical" evidence="7">
    <location>
        <begin position="207"/>
        <end position="229"/>
    </location>
</feature>
<dbReference type="GO" id="GO:0016020">
    <property type="term" value="C:membrane"/>
    <property type="evidence" value="ECO:0007669"/>
    <property type="project" value="UniProtKB-SubCell"/>
</dbReference>
<evidence type="ECO:0000259" key="8">
    <source>
        <dbReference type="PROSITE" id="PS50850"/>
    </source>
</evidence>
<feature type="compositionally biased region" description="Basic and acidic residues" evidence="6">
    <location>
        <begin position="11"/>
        <end position="31"/>
    </location>
</feature>
<dbReference type="EMBL" id="ML119738">
    <property type="protein sequence ID" value="RPA76748.1"/>
    <property type="molecule type" value="Genomic_DNA"/>
</dbReference>
<feature type="transmembrane region" description="Helical" evidence="7">
    <location>
        <begin position="114"/>
        <end position="132"/>
    </location>
</feature>
<dbReference type="GO" id="GO:0022857">
    <property type="term" value="F:transmembrane transporter activity"/>
    <property type="evidence" value="ECO:0007669"/>
    <property type="project" value="InterPro"/>
</dbReference>
<feature type="domain" description="Major facilitator superfamily (MFS) profile" evidence="8">
    <location>
        <begin position="48"/>
        <end position="464"/>
    </location>
</feature>
<evidence type="ECO:0000256" key="2">
    <source>
        <dbReference type="ARBA" id="ARBA00022448"/>
    </source>
</evidence>
<dbReference type="PANTHER" id="PTHR43791">
    <property type="entry name" value="PERMEASE-RELATED"/>
    <property type="match status" value="1"/>
</dbReference>
<dbReference type="FunFam" id="1.20.1250.20:FF:000034">
    <property type="entry name" value="MFS general substrate transporter"/>
    <property type="match status" value="1"/>
</dbReference>
<evidence type="ECO:0000256" key="1">
    <source>
        <dbReference type="ARBA" id="ARBA00004141"/>
    </source>
</evidence>
<dbReference type="PROSITE" id="PS50850">
    <property type="entry name" value="MFS"/>
    <property type="match status" value="1"/>
</dbReference>
<feature type="transmembrane region" description="Helical" evidence="7">
    <location>
        <begin position="144"/>
        <end position="162"/>
    </location>
</feature>
<dbReference type="FunFam" id="1.20.1250.20:FF:000068">
    <property type="entry name" value="MFS general substrate transporter"/>
    <property type="match status" value="1"/>
</dbReference>
<name>A0A3N4HW36_ASCIM</name>
<keyword evidence="10" id="KW-1185">Reference proteome</keyword>
<keyword evidence="5 7" id="KW-0472">Membrane</keyword>
<dbReference type="InterPro" id="IPR011701">
    <property type="entry name" value="MFS"/>
</dbReference>
<evidence type="ECO:0000256" key="5">
    <source>
        <dbReference type="ARBA" id="ARBA00023136"/>
    </source>
</evidence>
<feature type="transmembrane region" description="Helical" evidence="7">
    <location>
        <begin position="48"/>
        <end position="64"/>
    </location>
</feature>
<proteinExistence type="predicted"/>
<feature type="transmembrane region" description="Helical" evidence="7">
    <location>
        <begin position="174"/>
        <end position="195"/>
    </location>
</feature>
<feature type="transmembrane region" description="Helical" evidence="7">
    <location>
        <begin position="84"/>
        <end position="102"/>
    </location>
</feature>
<protein>
    <submittedName>
        <fullName evidence="9">MFS general substrate transporter</fullName>
    </submittedName>
</protein>
<dbReference type="Proteomes" id="UP000275078">
    <property type="component" value="Unassembled WGS sequence"/>
</dbReference>
<dbReference type="OrthoDB" id="2962993at2759"/>
<sequence length="497" mass="55426">MSIDTSISTEPEPKTEKDAYDYDPDAGKTDEERAEIDKQLLRRLDYKLLPWLCLLYLISFLDRANVGNAKVEGLLDDLSLTGNKYNMCLTIFFISYSVFEPLSNVLLKRLRPNIYLPVIMLLWGLVMTLMGLCKNYDGLMAARFFLGLTEAGLFPGINYYLSCWYRRREFGIRAAIFFSSAAISGSFGGLLAAAIAKMDGLGNIAGWAWIFIIEGLATIIVALASFWMVHDFPSEARFLSADDKARVARRLSADKQSSAKHESWEALYFYQAMRDPKTWAACLIYMGVAGALYAFSMFLPSIIMELGYTSTNAQLLSCAPYIVASILTILVGWAADKWNKRGVFNMTVPLIGIAGFTILVAAPDGTPAGVLYAATFLGAAGIYPCISNTITWLSNNVEGVYKRGLVLGVFIGWGNLNGIMGSNVYREEDKPRYRMGHAVVLGYLVIGAWGGSVLMWWLLRRENRLREEGKRDGRLVGKTEVEVEKMGDERPSFRYTL</sequence>
<evidence type="ECO:0000256" key="6">
    <source>
        <dbReference type="SAM" id="MobiDB-lite"/>
    </source>
</evidence>
<keyword evidence="4 7" id="KW-1133">Transmembrane helix</keyword>
<dbReference type="InterPro" id="IPR036259">
    <property type="entry name" value="MFS_trans_sf"/>
</dbReference>
<feature type="transmembrane region" description="Helical" evidence="7">
    <location>
        <begin position="342"/>
        <end position="363"/>
    </location>
</feature>
<accession>A0A3N4HW36</accession>
<feature type="transmembrane region" description="Helical" evidence="7">
    <location>
        <begin position="314"/>
        <end position="335"/>
    </location>
</feature>
<feature type="region of interest" description="Disordered" evidence="6">
    <location>
        <begin position="1"/>
        <end position="31"/>
    </location>
</feature>
<evidence type="ECO:0000256" key="4">
    <source>
        <dbReference type="ARBA" id="ARBA00022989"/>
    </source>
</evidence>
<comment type="subcellular location">
    <subcellularLocation>
        <location evidence="1">Membrane</location>
        <topology evidence="1">Multi-pass membrane protein</topology>
    </subcellularLocation>
</comment>
<reference evidence="9 10" key="1">
    <citation type="journal article" date="2018" name="Nat. Ecol. Evol.">
        <title>Pezizomycetes genomes reveal the molecular basis of ectomycorrhizal truffle lifestyle.</title>
        <authorList>
            <person name="Murat C."/>
            <person name="Payen T."/>
            <person name="Noel B."/>
            <person name="Kuo A."/>
            <person name="Morin E."/>
            <person name="Chen J."/>
            <person name="Kohler A."/>
            <person name="Krizsan K."/>
            <person name="Balestrini R."/>
            <person name="Da Silva C."/>
            <person name="Montanini B."/>
            <person name="Hainaut M."/>
            <person name="Levati E."/>
            <person name="Barry K.W."/>
            <person name="Belfiori B."/>
            <person name="Cichocki N."/>
            <person name="Clum A."/>
            <person name="Dockter R.B."/>
            <person name="Fauchery L."/>
            <person name="Guy J."/>
            <person name="Iotti M."/>
            <person name="Le Tacon F."/>
            <person name="Lindquist E.A."/>
            <person name="Lipzen A."/>
            <person name="Malagnac F."/>
            <person name="Mello A."/>
            <person name="Molinier V."/>
            <person name="Miyauchi S."/>
            <person name="Poulain J."/>
            <person name="Riccioni C."/>
            <person name="Rubini A."/>
            <person name="Sitrit Y."/>
            <person name="Splivallo R."/>
            <person name="Traeger S."/>
            <person name="Wang M."/>
            <person name="Zifcakova L."/>
            <person name="Wipf D."/>
            <person name="Zambonelli A."/>
            <person name="Paolocci F."/>
            <person name="Nowrousian M."/>
            <person name="Ottonello S."/>
            <person name="Baldrian P."/>
            <person name="Spatafora J.W."/>
            <person name="Henrissat B."/>
            <person name="Nagy L.G."/>
            <person name="Aury J.M."/>
            <person name="Wincker P."/>
            <person name="Grigoriev I.V."/>
            <person name="Bonfante P."/>
            <person name="Martin F.M."/>
        </authorList>
    </citation>
    <scope>NUCLEOTIDE SEQUENCE [LARGE SCALE GENOMIC DNA]</scope>
    <source>
        <strain evidence="9 10">RN42</strain>
    </source>
</reference>
<evidence type="ECO:0000313" key="9">
    <source>
        <dbReference type="EMBL" id="RPA76748.1"/>
    </source>
</evidence>
<feature type="transmembrane region" description="Helical" evidence="7">
    <location>
        <begin position="437"/>
        <end position="459"/>
    </location>
</feature>
<dbReference type="AlphaFoldDB" id="A0A3N4HW36"/>
<keyword evidence="3 7" id="KW-0812">Transmembrane</keyword>
<dbReference type="STRING" id="1160509.A0A3N4HW36"/>
<dbReference type="InterPro" id="IPR020846">
    <property type="entry name" value="MFS_dom"/>
</dbReference>
<gene>
    <name evidence="9" type="ORF">BJ508DRAFT_181131</name>
</gene>